<dbReference type="InterPro" id="IPR050374">
    <property type="entry name" value="RRT5_SRSF_SR"/>
</dbReference>
<name>A0A913WTM7_EXADI</name>
<protein>
    <recommendedName>
        <fullName evidence="11">RRM domain-containing protein</fullName>
    </recommendedName>
</protein>
<dbReference type="Pfam" id="PF00076">
    <property type="entry name" value="RRM_1"/>
    <property type="match status" value="2"/>
</dbReference>
<dbReference type="OMA" id="PYRTHEK"/>
<proteinExistence type="inferred from homology"/>
<keyword evidence="5" id="KW-0677">Repeat</keyword>
<comment type="subcellular location">
    <subcellularLocation>
        <location evidence="1">Nucleus</location>
    </subcellularLocation>
</comment>
<dbReference type="AlphaFoldDB" id="A0A913WTM7"/>
<dbReference type="SUPFAM" id="SSF54928">
    <property type="entry name" value="RNA-binding domain, RBD"/>
    <property type="match status" value="1"/>
</dbReference>
<evidence type="ECO:0000256" key="6">
    <source>
        <dbReference type="ARBA" id="ARBA00022884"/>
    </source>
</evidence>
<dbReference type="GO" id="GO:0006397">
    <property type="term" value="P:mRNA processing"/>
    <property type="evidence" value="ECO:0007669"/>
    <property type="project" value="UniProtKB-KW"/>
</dbReference>
<keyword evidence="8" id="KW-0539">Nucleus</keyword>
<dbReference type="GO" id="GO:0005737">
    <property type="term" value="C:cytoplasm"/>
    <property type="evidence" value="ECO:0007669"/>
    <property type="project" value="TreeGrafter"/>
</dbReference>
<dbReference type="InterPro" id="IPR035979">
    <property type="entry name" value="RBD_domain_sf"/>
</dbReference>
<keyword evidence="13" id="KW-1185">Reference proteome</keyword>
<dbReference type="SMART" id="SM00360">
    <property type="entry name" value="RRM"/>
    <property type="match status" value="2"/>
</dbReference>
<dbReference type="InterPro" id="IPR000504">
    <property type="entry name" value="RRM_dom"/>
</dbReference>
<reference evidence="12" key="1">
    <citation type="submission" date="2022-11" db="UniProtKB">
        <authorList>
            <consortium name="EnsemblMetazoa"/>
        </authorList>
    </citation>
    <scope>IDENTIFICATION</scope>
</reference>
<feature type="domain" description="RRM" evidence="11">
    <location>
        <begin position="13"/>
        <end position="83"/>
    </location>
</feature>
<dbReference type="RefSeq" id="XP_020893933.1">
    <property type="nucleotide sequence ID" value="XM_021038274.2"/>
</dbReference>
<comment type="similarity">
    <text evidence="2">Belongs to the splicing factor SR family.</text>
</comment>
<dbReference type="KEGG" id="epa:110233032"/>
<sequence>MYHCSSLFINMSCRIYMGRLPYGTREEHVRKFFRSYGRLREINLKNGYGFVEFEDPRDADDAVFDCNGKELLGERILVEHSRGTSKGYSSTKHSRARDKYGPPTRTPWRMLVENLSSRVSWQDLKDYARQVGDVAYGDAHKPRQGEGIIEFHSKRDLKRAVRKLDGRELCGKRIKIIDESPRSRSRSRSVSRSRSRSRSNHHRRRHSSRSRSRSRSHSSRKSRSRSPFKDRGRSKSDSPKQSASRSPSRSKTRSLSKSPTNEEMNDKQD</sequence>
<feature type="region of interest" description="Disordered" evidence="10">
    <location>
        <begin position="176"/>
        <end position="269"/>
    </location>
</feature>
<dbReference type="CDD" id="cd12337">
    <property type="entry name" value="RRM1_SRSF4_like"/>
    <property type="match status" value="1"/>
</dbReference>
<dbReference type="FunFam" id="3.30.70.330:FF:000028">
    <property type="entry name" value="Putative serine/arginine-rich splicing factor 4"/>
    <property type="match status" value="1"/>
</dbReference>
<evidence type="ECO:0000256" key="9">
    <source>
        <dbReference type="PROSITE-ProRule" id="PRU00176"/>
    </source>
</evidence>
<dbReference type="Gene3D" id="3.30.70.330">
    <property type="match status" value="2"/>
</dbReference>
<dbReference type="EnsemblMetazoa" id="XM_021038274.2">
    <property type="protein sequence ID" value="XP_020893933.1"/>
    <property type="gene ID" value="LOC110233032"/>
</dbReference>
<evidence type="ECO:0000256" key="1">
    <source>
        <dbReference type="ARBA" id="ARBA00004123"/>
    </source>
</evidence>
<evidence type="ECO:0000256" key="5">
    <source>
        <dbReference type="ARBA" id="ARBA00022737"/>
    </source>
</evidence>
<evidence type="ECO:0000256" key="2">
    <source>
        <dbReference type="ARBA" id="ARBA00010269"/>
    </source>
</evidence>
<evidence type="ECO:0000256" key="10">
    <source>
        <dbReference type="SAM" id="MobiDB-lite"/>
    </source>
</evidence>
<feature type="region of interest" description="Disordered" evidence="10">
    <location>
        <begin position="83"/>
        <end position="102"/>
    </location>
</feature>
<dbReference type="InterPro" id="IPR012677">
    <property type="entry name" value="Nucleotide-bd_a/b_plait_sf"/>
</dbReference>
<keyword evidence="7" id="KW-0508">mRNA splicing</keyword>
<evidence type="ECO:0000259" key="11">
    <source>
        <dbReference type="PROSITE" id="PS50102"/>
    </source>
</evidence>
<organism evidence="12 13">
    <name type="scientific">Exaiptasia diaphana</name>
    <name type="common">Tropical sea anemone</name>
    <name type="synonym">Aiptasia pulchella</name>
    <dbReference type="NCBI Taxonomy" id="2652724"/>
    <lineage>
        <taxon>Eukaryota</taxon>
        <taxon>Metazoa</taxon>
        <taxon>Cnidaria</taxon>
        <taxon>Anthozoa</taxon>
        <taxon>Hexacorallia</taxon>
        <taxon>Actiniaria</taxon>
        <taxon>Aiptasiidae</taxon>
        <taxon>Exaiptasia</taxon>
    </lineage>
</organism>
<dbReference type="PANTHER" id="PTHR23003">
    <property type="entry name" value="RNA RECOGNITION MOTIF RRM DOMAIN CONTAINING PROTEIN"/>
    <property type="match status" value="1"/>
</dbReference>
<dbReference type="PANTHER" id="PTHR23003:SF51">
    <property type="entry name" value="SERINE-ARGININE PROTEIN 55"/>
    <property type="match status" value="1"/>
</dbReference>
<evidence type="ECO:0000313" key="13">
    <source>
        <dbReference type="Proteomes" id="UP000887567"/>
    </source>
</evidence>
<dbReference type="OrthoDB" id="1099063at2759"/>
<keyword evidence="3" id="KW-0597">Phosphoprotein</keyword>
<evidence type="ECO:0000256" key="8">
    <source>
        <dbReference type="ARBA" id="ARBA00023242"/>
    </source>
</evidence>
<evidence type="ECO:0000256" key="7">
    <source>
        <dbReference type="ARBA" id="ARBA00023187"/>
    </source>
</evidence>
<dbReference type="PROSITE" id="PS50102">
    <property type="entry name" value="RRM"/>
    <property type="match status" value="2"/>
</dbReference>
<dbReference type="GO" id="GO:0005634">
    <property type="term" value="C:nucleus"/>
    <property type="evidence" value="ECO:0007669"/>
    <property type="project" value="UniProtKB-SubCell"/>
</dbReference>
<evidence type="ECO:0000256" key="3">
    <source>
        <dbReference type="ARBA" id="ARBA00022553"/>
    </source>
</evidence>
<dbReference type="GO" id="GO:0003729">
    <property type="term" value="F:mRNA binding"/>
    <property type="evidence" value="ECO:0007669"/>
    <property type="project" value="TreeGrafter"/>
</dbReference>
<evidence type="ECO:0000256" key="4">
    <source>
        <dbReference type="ARBA" id="ARBA00022664"/>
    </source>
</evidence>
<feature type="compositionally biased region" description="Basic residues" evidence="10">
    <location>
        <begin position="183"/>
        <end position="226"/>
    </location>
</feature>
<feature type="compositionally biased region" description="Basic and acidic residues" evidence="10">
    <location>
        <begin position="227"/>
        <end position="238"/>
    </location>
</feature>
<dbReference type="GO" id="GO:0008380">
    <property type="term" value="P:RNA splicing"/>
    <property type="evidence" value="ECO:0007669"/>
    <property type="project" value="UniProtKB-KW"/>
</dbReference>
<evidence type="ECO:0000313" key="12">
    <source>
        <dbReference type="EnsemblMetazoa" id="XP_020893933.1"/>
    </source>
</evidence>
<keyword evidence="4" id="KW-0507">mRNA processing</keyword>
<dbReference type="FunFam" id="3.30.70.330:FF:000420">
    <property type="entry name" value="serine-arginine protein 55 isoform X1"/>
    <property type="match status" value="1"/>
</dbReference>
<accession>A0A913WTM7</accession>
<dbReference type="GeneID" id="110233032"/>
<feature type="domain" description="RRM" evidence="11">
    <location>
        <begin position="108"/>
        <end position="181"/>
    </location>
</feature>
<dbReference type="Proteomes" id="UP000887567">
    <property type="component" value="Unplaced"/>
</dbReference>
<keyword evidence="6 9" id="KW-0694">RNA-binding</keyword>